<dbReference type="Pfam" id="PF18914">
    <property type="entry name" value="DUF5666"/>
    <property type="match status" value="2"/>
</dbReference>
<sequence length="391" mass="43100">MKKIAILLLGSAMLSGCGSEDGSNSQPSHMKSSVVEGVIEHVDVPNNEVTLNGNAYNITKITFSDAQELQLSDIQPNMMVRLTTQSDDRVSSVSAELTLEPTMVGVITNIHHVSGDFKINGVALSADKALLTGIDNGDWVMISSLPTANAGYHVLSIVKFESGDHGYVEMEGMLNHLEAHQFILGSNLIVNYENAQIEDNARLSNGQWVEVMGTMDGSVFNAQSIEVEEYNDLDQNTDIEGVITWVENDKSSFELNYKGRFVVTNNTVYEDNGSKELLAIGKQVEVTAKQVNGKNQVIEIEFEGLDDDWIGSDELELTGMIVSTDFDVSESDSFVIKTLQGNKTIFITQRTEFDDHLTLNNLYVGMLVEVETYLVNGQYMAIEIEQESDND</sequence>
<feature type="domain" description="DUF5666" evidence="1">
    <location>
        <begin position="330"/>
        <end position="385"/>
    </location>
</feature>
<proteinExistence type="predicted"/>
<evidence type="ECO:0000259" key="1">
    <source>
        <dbReference type="Pfam" id="PF18914"/>
    </source>
</evidence>
<dbReference type="AlphaFoldDB" id="A0A5Q4Z4Z9"/>
<protein>
    <recommendedName>
        <fullName evidence="1">DUF5666 domain-containing protein</fullName>
    </recommendedName>
</protein>
<accession>A0A5Q4Z4Z9</accession>
<gene>
    <name evidence="2" type="ORF">AW0309160_04019</name>
</gene>
<reference evidence="2" key="1">
    <citation type="submission" date="2019-09" db="EMBL/GenBank/DDBJ databases">
        <authorList>
            <person name="Hjerde E."/>
        </authorList>
    </citation>
    <scope>NUCLEOTIDE SEQUENCE</scope>
    <source>
        <strain evidence="2">06/09/160</strain>
    </source>
</reference>
<feature type="domain" description="DUF5666" evidence="1">
    <location>
        <begin position="240"/>
        <end position="294"/>
    </location>
</feature>
<dbReference type="PROSITE" id="PS51257">
    <property type="entry name" value="PROKAR_LIPOPROTEIN"/>
    <property type="match status" value="1"/>
</dbReference>
<dbReference type="InterPro" id="IPR043724">
    <property type="entry name" value="DUF5666"/>
</dbReference>
<organism evidence="2">
    <name type="scientific">Aliivibrio wodanis</name>
    <dbReference type="NCBI Taxonomy" id="80852"/>
    <lineage>
        <taxon>Bacteria</taxon>
        <taxon>Pseudomonadati</taxon>
        <taxon>Pseudomonadota</taxon>
        <taxon>Gammaproteobacteria</taxon>
        <taxon>Vibrionales</taxon>
        <taxon>Vibrionaceae</taxon>
        <taxon>Aliivibrio</taxon>
    </lineage>
</organism>
<evidence type="ECO:0000313" key="2">
    <source>
        <dbReference type="EMBL" id="VVV06525.1"/>
    </source>
</evidence>
<name>A0A5Q4Z4Z9_9GAMM</name>
<dbReference type="EMBL" id="LR721751">
    <property type="protein sequence ID" value="VVV06525.1"/>
    <property type="molecule type" value="Genomic_DNA"/>
</dbReference>